<dbReference type="PANTHER" id="PTHR35174">
    <property type="entry name" value="BLL7171 PROTEIN-RELATED"/>
    <property type="match status" value="1"/>
</dbReference>
<dbReference type="EMBL" id="BAAANC010000001">
    <property type="protein sequence ID" value="GAA1514188.1"/>
    <property type="molecule type" value="Genomic_DNA"/>
</dbReference>
<dbReference type="RefSeq" id="WP_344170168.1">
    <property type="nucleotide sequence ID" value="NZ_BAAANC010000001.1"/>
</dbReference>
<gene>
    <name evidence="3" type="ORF">GCM10009741_10540</name>
</gene>
<proteinExistence type="inferred from homology"/>
<evidence type="ECO:0000259" key="2">
    <source>
        <dbReference type="Pfam" id="PF03795"/>
    </source>
</evidence>
<dbReference type="Gene3D" id="3.30.70.1060">
    <property type="entry name" value="Dimeric alpha+beta barrel"/>
    <property type="match status" value="1"/>
</dbReference>
<reference evidence="3 4" key="1">
    <citation type="journal article" date="2019" name="Int. J. Syst. Evol. Microbiol.">
        <title>The Global Catalogue of Microorganisms (GCM) 10K type strain sequencing project: providing services to taxonomists for standard genome sequencing and annotation.</title>
        <authorList>
            <consortium name="The Broad Institute Genomics Platform"/>
            <consortium name="The Broad Institute Genome Sequencing Center for Infectious Disease"/>
            <person name="Wu L."/>
            <person name="Ma J."/>
        </authorList>
    </citation>
    <scope>NUCLEOTIDE SEQUENCE [LARGE SCALE GENOMIC DNA]</scope>
    <source>
        <strain evidence="3 4">JCM 14303</strain>
    </source>
</reference>
<accession>A0ABN2ABZ1</accession>
<keyword evidence="4" id="KW-1185">Reference proteome</keyword>
<comment type="caution">
    <text evidence="3">The sequence shown here is derived from an EMBL/GenBank/DDBJ whole genome shotgun (WGS) entry which is preliminary data.</text>
</comment>
<sequence>MFTSDLTRFLILLAEPDHFARWDAADDAEQERVFAAYRAFTAAVRERGRFRGGEALAHPRDARTLRPDGEGRRVTEGPYAETVEQLGGFYLVELPDFATALEVAALLPREYHVEVRQCLDVGVPDE</sequence>
<evidence type="ECO:0000313" key="3">
    <source>
        <dbReference type="EMBL" id="GAA1514188.1"/>
    </source>
</evidence>
<comment type="similarity">
    <text evidence="1">Belongs to the YciI family.</text>
</comment>
<dbReference type="InterPro" id="IPR005545">
    <property type="entry name" value="YCII"/>
</dbReference>
<dbReference type="SUPFAM" id="SSF54909">
    <property type="entry name" value="Dimeric alpha+beta barrel"/>
    <property type="match status" value="1"/>
</dbReference>
<organism evidence="3 4">
    <name type="scientific">Kribbella lupini</name>
    <dbReference type="NCBI Taxonomy" id="291602"/>
    <lineage>
        <taxon>Bacteria</taxon>
        <taxon>Bacillati</taxon>
        <taxon>Actinomycetota</taxon>
        <taxon>Actinomycetes</taxon>
        <taxon>Propionibacteriales</taxon>
        <taxon>Kribbellaceae</taxon>
        <taxon>Kribbella</taxon>
    </lineage>
</organism>
<evidence type="ECO:0000313" key="4">
    <source>
        <dbReference type="Proteomes" id="UP001500363"/>
    </source>
</evidence>
<dbReference type="Pfam" id="PF03795">
    <property type="entry name" value="YCII"/>
    <property type="match status" value="1"/>
</dbReference>
<feature type="domain" description="YCII-related" evidence="2">
    <location>
        <begin position="28"/>
        <end position="108"/>
    </location>
</feature>
<dbReference type="InterPro" id="IPR011008">
    <property type="entry name" value="Dimeric_a/b-barrel"/>
</dbReference>
<evidence type="ECO:0000256" key="1">
    <source>
        <dbReference type="ARBA" id="ARBA00007689"/>
    </source>
</evidence>
<protein>
    <recommendedName>
        <fullName evidence="2">YCII-related domain-containing protein</fullName>
    </recommendedName>
</protein>
<name>A0ABN2ABZ1_9ACTN</name>
<dbReference type="Proteomes" id="UP001500363">
    <property type="component" value="Unassembled WGS sequence"/>
</dbReference>
<dbReference type="PANTHER" id="PTHR35174:SF3">
    <property type="entry name" value="BLL7171 PROTEIN"/>
    <property type="match status" value="1"/>
</dbReference>